<accession>A0A4U5P235</accession>
<keyword evidence="3" id="KW-1185">Reference proteome</keyword>
<dbReference type="OrthoDB" id="10460815at2759"/>
<dbReference type="AlphaFoldDB" id="A0A4U5P235"/>
<name>A0A4U5P235_STECR</name>
<feature type="transmembrane region" description="Helical" evidence="1">
    <location>
        <begin position="58"/>
        <end position="74"/>
    </location>
</feature>
<dbReference type="EMBL" id="AZBU02000003">
    <property type="protein sequence ID" value="TKR89810.1"/>
    <property type="molecule type" value="Genomic_DNA"/>
</dbReference>
<proteinExistence type="predicted"/>
<feature type="transmembrane region" description="Helical" evidence="1">
    <location>
        <begin position="20"/>
        <end position="46"/>
    </location>
</feature>
<comment type="caution">
    <text evidence="2">The sequence shown here is derived from an EMBL/GenBank/DDBJ whole genome shotgun (WGS) entry which is preliminary data.</text>
</comment>
<reference evidence="2 3" key="1">
    <citation type="journal article" date="2015" name="Genome Biol.">
        <title>Comparative genomics of Steinernema reveals deeply conserved gene regulatory networks.</title>
        <authorList>
            <person name="Dillman A.R."/>
            <person name="Macchietto M."/>
            <person name="Porter C.F."/>
            <person name="Rogers A."/>
            <person name="Williams B."/>
            <person name="Antoshechkin I."/>
            <person name="Lee M.M."/>
            <person name="Goodwin Z."/>
            <person name="Lu X."/>
            <person name="Lewis E.E."/>
            <person name="Goodrich-Blair H."/>
            <person name="Stock S.P."/>
            <person name="Adams B.J."/>
            <person name="Sternberg P.W."/>
            <person name="Mortazavi A."/>
        </authorList>
    </citation>
    <scope>NUCLEOTIDE SEQUENCE [LARGE SCALE GENOMIC DNA]</scope>
    <source>
        <strain evidence="2 3">ALL</strain>
    </source>
</reference>
<evidence type="ECO:0000313" key="2">
    <source>
        <dbReference type="EMBL" id="TKR89810.1"/>
    </source>
</evidence>
<reference evidence="2 3" key="2">
    <citation type="journal article" date="2019" name="G3 (Bethesda)">
        <title>Hybrid Assembly of the Genome of the Entomopathogenic Nematode Steinernema carpocapsae Identifies the X-Chromosome.</title>
        <authorList>
            <person name="Serra L."/>
            <person name="Macchietto M."/>
            <person name="Macias-Munoz A."/>
            <person name="McGill C.J."/>
            <person name="Rodriguez I.M."/>
            <person name="Rodriguez B."/>
            <person name="Murad R."/>
            <person name="Mortazavi A."/>
        </authorList>
    </citation>
    <scope>NUCLEOTIDE SEQUENCE [LARGE SCALE GENOMIC DNA]</scope>
    <source>
        <strain evidence="2 3">ALL</strain>
    </source>
</reference>
<dbReference type="Proteomes" id="UP000298663">
    <property type="component" value="Unassembled WGS sequence"/>
</dbReference>
<keyword evidence="1" id="KW-1133">Transmembrane helix</keyword>
<keyword evidence="1" id="KW-0812">Transmembrane</keyword>
<protein>
    <recommendedName>
        <fullName evidence="4">Serpentine receptor class gamma</fullName>
    </recommendedName>
</protein>
<gene>
    <name evidence="2" type="ORF">L596_013854</name>
</gene>
<evidence type="ECO:0000313" key="3">
    <source>
        <dbReference type="Proteomes" id="UP000298663"/>
    </source>
</evidence>
<feature type="transmembrane region" description="Helical" evidence="1">
    <location>
        <begin position="140"/>
        <end position="159"/>
    </location>
</feature>
<sequence length="242" mass="27449">MLIFYHRYVGHVPFVFDNLLSYFAVYVYYFQATITMALAYTGYVRLFFFQNVSKKRSIYWPFMGGFAASAFMALCQTCEMVQGKIALSNTITVVLASIRAMVQLLVFIVVTSFYVMAFLQAAQHAFQAKLGTIRQSRWNLFRSVLMYCLLPNAFTLVAIPDSICSATMSKSITATDRLSNFDVFCVHIYAVTQYINPPRLFVISISALIAFEEYRQGCSRNTQNIMGLHNEKSKNKKVACGG</sequence>
<keyword evidence="1" id="KW-0472">Membrane</keyword>
<feature type="transmembrane region" description="Helical" evidence="1">
    <location>
        <begin position="94"/>
        <end position="119"/>
    </location>
</feature>
<evidence type="ECO:0008006" key="4">
    <source>
        <dbReference type="Google" id="ProtNLM"/>
    </source>
</evidence>
<evidence type="ECO:0000256" key="1">
    <source>
        <dbReference type="SAM" id="Phobius"/>
    </source>
</evidence>
<organism evidence="2 3">
    <name type="scientific">Steinernema carpocapsae</name>
    <name type="common">Entomopathogenic nematode</name>
    <dbReference type="NCBI Taxonomy" id="34508"/>
    <lineage>
        <taxon>Eukaryota</taxon>
        <taxon>Metazoa</taxon>
        <taxon>Ecdysozoa</taxon>
        <taxon>Nematoda</taxon>
        <taxon>Chromadorea</taxon>
        <taxon>Rhabditida</taxon>
        <taxon>Tylenchina</taxon>
        <taxon>Panagrolaimomorpha</taxon>
        <taxon>Strongyloidoidea</taxon>
        <taxon>Steinernematidae</taxon>
        <taxon>Steinernema</taxon>
    </lineage>
</organism>